<sequence length="589" mass="63006">MRGALSLAARLRSLPAEDLRALLLRRAPAVTGVQDHADLAEALLSRPNLDAALDRLVRPELALALELAAAETGIPAGSLGHDVPQRLDHLALIELADDGWHLYDAVAERLAERGVEADSLRTPDAVEPSERPDGLATERAFLLVSGVAELLHELAREPARRLQHGGLALPAARRLAERTGRPRTEIETLLSLADEAALAAGDSAWERGAEADSWLDARPAERWRILAAAWRGRLPPAALDDLAHGWRDGPETLLQRLLPLGGAERERFAERIGEAELLGIAVDGTIGAAGQAVLERRDADAEAAIGAAMPAPVERVYLQHDLSVIAPGPLRGDLDRRLRGVALAEGGGLASSYRITTETVEQALVDGETADDLLAFLGALSLTGVPQPLEYLIRSTAGRHGSLRAGPPAAEETEGPEPAVSVLHAEDPSVLDTVLVDQAVAPLALRRSGPHRALSRFDPEVLYWTLRDARYPVALEDAAGALVTPRRPVPAQRRSTGTAPYAALVERLAALPAPNAAEDEAGWIARRIELAVRRKGLVRLTVRMPDDRTVEAVLEPTSIAGGRVRARDRAADLERTLPLSRIVAVEPAD</sequence>
<reference evidence="2 3" key="1">
    <citation type="journal article" date="2014" name="Int. J. Syst. Evol. Microbiol.">
        <title>Complete genome sequence of Corynebacterium casei LMG S-19264T (=DSM 44701T), isolated from a smear-ripened cheese.</title>
        <authorList>
            <consortium name="US DOE Joint Genome Institute (JGI-PGF)"/>
            <person name="Walter F."/>
            <person name="Albersmeier A."/>
            <person name="Kalinowski J."/>
            <person name="Ruckert C."/>
        </authorList>
    </citation>
    <scope>NUCLEOTIDE SEQUENCE [LARGE SCALE GENOMIC DNA]</scope>
    <source>
        <strain evidence="2 3">NBRC 112289</strain>
    </source>
</reference>
<proteinExistence type="predicted"/>
<accession>A0AA37XC35</accession>
<dbReference type="AlphaFoldDB" id="A0AA37XC35"/>
<name>A0AA37XC35_9MICO</name>
<protein>
    <recommendedName>
        <fullName evidence="1">Helicase XPB/Ssl2 N-terminal domain-containing protein</fullName>
    </recommendedName>
</protein>
<comment type="caution">
    <text evidence="2">The sequence shown here is derived from an EMBL/GenBank/DDBJ whole genome shotgun (WGS) entry which is preliminary data.</text>
</comment>
<dbReference type="EMBL" id="BSUL01000001">
    <property type="protein sequence ID" value="GMA29401.1"/>
    <property type="molecule type" value="Genomic_DNA"/>
</dbReference>
<dbReference type="Pfam" id="PF13625">
    <property type="entry name" value="Helicase_C_3"/>
    <property type="match status" value="1"/>
</dbReference>
<gene>
    <name evidence="2" type="ORF">GCM10025874_26540</name>
</gene>
<keyword evidence="3" id="KW-1185">Reference proteome</keyword>
<evidence type="ECO:0000313" key="2">
    <source>
        <dbReference type="EMBL" id="GMA29401.1"/>
    </source>
</evidence>
<organism evidence="2 3">
    <name type="scientific">Arenivirga flava</name>
    <dbReference type="NCBI Taxonomy" id="1930060"/>
    <lineage>
        <taxon>Bacteria</taxon>
        <taxon>Bacillati</taxon>
        <taxon>Actinomycetota</taxon>
        <taxon>Actinomycetes</taxon>
        <taxon>Micrococcales</taxon>
        <taxon>Microbacteriaceae</taxon>
        <taxon>Arenivirga</taxon>
    </lineage>
</organism>
<feature type="domain" description="Helicase XPB/Ssl2 N-terminal" evidence="1">
    <location>
        <begin position="317"/>
        <end position="447"/>
    </location>
</feature>
<evidence type="ECO:0000313" key="3">
    <source>
        <dbReference type="Proteomes" id="UP001157160"/>
    </source>
</evidence>
<dbReference type="InterPro" id="IPR032830">
    <property type="entry name" value="XPB/Ssl2_N"/>
</dbReference>
<dbReference type="Proteomes" id="UP001157160">
    <property type="component" value="Unassembled WGS sequence"/>
</dbReference>
<evidence type="ECO:0000259" key="1">
    <source>
        <dbReference type="Pfam" id="PF13625"/>
    </source>
</evidence>
<dbReference type="RefSeq" id="WP_284233462.1">
    <property type="nucleotide sequence ID" value="NZ_BSUL01000001.1"/>
</dbReference>